<evidence type="ECO:0000313" key="2">
    <source>
        <dbReference type="EMBL" id="GJT49093.1"/>
    </source>
</evidence>
<feature type="region of interest" description="Disordered" evidence="1">
    <location>
        <begin position="34"/>
        <end position="67"/>
    </location>
</feature>
<accession>A0ABQ5EDW0</accession>
<reference evidence="2" key="2">
    <citation type="submission" date="2022-01" db="EMBL/GenBank/DDBJ databases">
        <authorList>
            <person name="Yamashiro T."/>
            <person name="Shiraishi A."/>
            <person name="Satake H."/>
            <person name="Nakayama K."/>
        </authorList>
    </citation>
    <scope>NUCLEOTIDE SEQUENCE</scope>
</reference>
<evidence type="ECO:0000313" key="3">
    <source>
        <dbReference type="Proteomes" id="UP001151760"/>
    </source>
</evidence>
<proteinExistence type="predicted"/>
<name>A0ABQ5EDW0_9ASTR</name>
<organism evidence="2 3">
    <name type="scientific">Tanacetum coccineum</name>
    <dbReference type="NCBI Taxonomy" id="301880"/>
    <lineage>
        <taxon>Eukaryota</taxon>
        <taxon>Viridiplantae</taxon>
        <taxon>Streptophyta</taxon>
        <taxon>Embryophyta</taxon>
        <taxon>Tracheophyta</taxon>
        <taxon>Spermatophyta</taxon>
        <taxon>Magnoliopsida</taxon>
        <taxon>eudicotyledons</taxon>
        <taxon>Gunneridae</taxon>
        <taxon>Pentapetalae</taxon>
        <taxon>asterids</taxon>
        <taxon>campanulids</taxon>
        <taxon>Asterales</taxon>
        <taxon>Asteraceae</taxon>
        <taxon>Asteroideae</taxon>
        <taxon>Anthemideae</taxon>
        <taxon>Anthemidinae</taxon>
        <taxon>Tanacetum</taxon>
    </lineage>
</organism>
<sequence length="414" mass="47545">MSGYKHNQLKSKSYDEIQEMFDKEMKRVNTFVDMNTELVKSSETRTEGSSKRARDELESDNSKKSSKRYLSMIKMLQNIDREDLETLWKLVKAKHGNTRPEDEYERVLWGDMKRTVGETEQEYEPTTAEEKQDRRNEMKARGTLLMALPNKDQLKFHSYKEQKLLKKAMREYGGTRNPRKFKELYSSNNRELLGRIKFRDNTQTFDSCKNLSLSIGDSSTNEADNTAYGVSATYTQSNPTTGDNLSDVVICAFLASQPNSPQMSREDLEQINPDDLEEMDLQWEMAMLTIKARRFIKRTDRQLDVNGQKGMNWTTKDEEEYLQNFALMAHTSLGSSSSSDSETVLRSNLESAGVKSNGDAVEPKTVSKNSFRPPVIEDWNSDDESEVEIIPNVKDKTVRPSTEKIKFIKTAKGT</sequence>
<comment type="caution">
    <text evidence="2">The sequence shown here is derived from an EMBL/GenBank/DDBJ whole genome shotgun (WGS) entry which is preliminary data.</text>
</comment>
<feature type="region of interest" description="Disordered" evidence="1">
    <location>
        <begin position="351"/>
        <end position="378"/>
    </location>
</feature>
<reference evidence="2" key="1">
    <citation type="journal article" date="2022" name="Int. J. Mol. Sci.">
        <title>Draft Genome of Tanacetum Coccineum: Genomic Comparison of Closely Related Tanacetum-Family Plants.</title>
        <authorList>
            <person name="Yamashiro T."/>
            <person name="Shiraishi A."/>
            <person name="Nakayama K."/>
            <person name="Satake H."/>
        </authorList>
    </citation>
    <scope>NUCLEOTIDE SEQUENCE</scope>
</reference>
<dbReference type="Proteomes" id="UP001151760">
    <property type="component" value="Unassembled WGS sequence"/>
</dbReference>
<dbReference type="EMBL" id="BQNB010016209">
    <property type="protein sequence ID" value="GJT49093.1"/>
    <property type="molecule type" value="Genomic_DNA"/>
</dbReference>
<gene>
    <name evidence="2" type="ORF">Tco_0975250</name>
</gene>
<feature type="compositionally biased region" description="Basic and acidic residues" evidence="1">
    <location>
        <begin position="40"/>
        <end position="63"/>
    </location>
</feature>
<evidence type="ECO:0000256" key="1">
    <source>
        <dbReference type="SAM" id="MobiDB-lite"/>
    </source>
</evidence>
<protein>
    <submittedName>
        <fullName evidence="2">Uncharacterized protein</fullName>
    </submittedName>
</protein>
<keyword evidence="3" id="KW-1185">Reference proteome</keyword>